<dbReference type="GO" id="GO:0008483">
    <property type="term" value="F:transaminase activity"/>
    <property type="evidence" value="ECO:0007669"/>
    <property type="project" value="InterPro"/>
</dbReference>
<comment type="similarity">
    <text evidence="3">Belongs to the class-III pyridoxal-phosphate-dependent aminotransferase family.</text>
</comment>
<dbReference type="EMBL" id="QJJK01000005">
    <property type="protein sequence ID" value="PXW58961.1"/>
    <property type="molecule type" value="Genomic_DNA"/>
</dbReference>
<dbReference type="InterPro" id="IPR005814">
    <property type="entry name" value="Aminotrans_3"/>
</dbReference>
<keyword evidence="2 3" id="KW-0663">Pyridoxal phosphate</keyword>
<dbReference type="Proteomes" id="UP000248021">
    <property type="component" value="Unassembled WGS sequence"/>
</dbReference>
<dbReference type="AlphaFoldDB" id="A0A2V3U6X5"/>
<organism evidence="4 5">
    <name type="scientific">Chelatococcus asaccharovorans</name>
    <dbReference type="NCBI Taxonomy" id="28210"/>
    <lineage>
        <taxon>Bacteria</taxon>
        <taxon>Pseudomonadati</taxon>
        <taxon>Pseudomonadota</taxon>
        <taxon>Alphaproteobacteria</taxon>
        <taxon>Hyphomicrobiales</taxon>
        <taxon>Chelatococcaceae</taxon>
        <taxon>Chelatococcus</taxon>
    </lineage>
</organism>
<evidence type="ECO:0000313" key="5">
    <source>
        <dbReference type="Proteomes" id="UP000248021"/>
    </source>
</evidence>
<dbReference type="CDD" id="cd00610">
    <property type="entry name" value="OAT_like"/>
    <property type="match status" value="1"/>
</dbReference>
<dbReference type="InterPro" id="IPR015422">
    <property type="entry name" value="PyrdxlP-dep_Trfase_small"/>
</dbReference>
<proteinExistence type="inferred from homology"/>
<comment type="caution">
    <text evidence="4">The sequence shown here is derived from an EMBL/GenBank/DDBJ whole genome shotgun (WGS) entry which is preliminary data.</text>
</comment>
<dbReference type="Pfam" id="PF00202">
    <property type="entry name" value="Aminotran_3"/>
    <property type="match status" value="1"/>
</dbReference>
<protein>
    <submittedName>
        <fullName evidence="4">Glutamate-1-semialdehyde 2,1-aminomutase</fullName>
    </submittedName>
</protein>
<evidence type="ECO:0000256" key="1">
    <source>
        <dbReference type="ARBA" id="ARBA00001933"/>
    </source>
</evidence>
<dbReference type="Gene3D" id="3.40.640.10">
    <property type="entry name" value="Type I PLP-dependent aspartate aminotransferase-like (Major domain)"/>
    <property type="match status" value="1"/>
</dbReference>
<dbReference type="Gene3D" id="3.90.1150.10">
    <property type="entry name" value="Aspartate Aminotransferase, domain 1"/>
    <property type="match status" value="1"/>
</dbReference>
<sequence length="468" mass="49764">MFLYKKMELWSAWLTMYNRGEAPTVSASSSVSRPPLSFDGSVRQIKENMRWLPGGVSSNFRLGIAPTPLVFERGEGPFLFDIDGNRLIDYYLGMGPMILGHSPAGVRDAVKAQADKGILFAGQSAVETEAARRVCEMVPCAERVRFGSSGSEAVQGALRLARAATGRRIILKFEGHYHGWFDNILWSTAPALNAAGPEDAPVPVAGSVGQEAEAGGGIEVMAWNNLARLEARLAKGDVAGVIMEAAMCNAGAIHPGPGYLEGVREACTRTGTILIFDEVITGFRLSPGGAQKRFGVTPDLATFGKAIANGFPVAALAGRADLLDLFATGGVVHGGTYNAQCLSMAATVATLEALTPELFATLETRGTRLMNGIRDALAEAGIKASVAGFPQVFHVAFGLDQPARDYRDLTRINRLAYVAFTTALLKRGVRALERGAWFLSSEHDDAVIDETLAAVAAAARETKGEMSL</sequence>
<dbReference type="InterPro" id="IPR015424">
    <property type="entry name" value="PyrdxlP-dep_Trfase"/>
</dbReference>
<dbReference type="InterPro" id="IPR049704">
    <property type="entry name" value="Aminotrans_3_PPA_site"/>
</dbReference>
<keyword evidence="5" id="KW-1185">Reference proteome</keyword>
<dbReference type="GO" id="GO:0030170">
    <property type="term" value="F:pyridoxal phosphate binding"/>
    <property type="evidence" value="ECO:0007669"/>
    <property type="project" value="InterPro"/>
</dbReference>
<dbReference type="PROSITE" id="PS00600">
    <property type="entry name" value="AA_TRANSFER_CLASS_3"/>
    <property type="match status" value="1"/>
</dbReference>
<name>A0A2V3U6X5_9HYPH</name>
<evidence type="ECO:0000256" key="2">
    <source>
        <dbReference type="ARBA" id="ARBA00022898"/>
    </source>
</evidence>
<dbReference type="PANTHER" id="PTHR43713">
    <property type="entry name" value="GLUTAMATE-1-SEMIALDEHYDE 2,1-AMINOMUTASE"/>
    <property type="match status" value="1"/>
</dbReference>
<dbReference type="SUPFAM" id="SSF53383">
    <property type="entry name" value="PLP-dependent transferases"/>
    <property type="match status" value="1"/>
</dbReference>
<gene>
    <name evidence="4" type="ORF">C7450_105310</name>
</gene>
<accession>A0A2V3U6X5</accession>
<evidence type="ECO:0000256" key="3">
    <source>
        <dbReference type="RuleBase" id="RU003560"/>
    </source>
</evidence>
<evidence type="ECO:0000313" key="4">
    <source>
        <dbReference type="EMBL" id="PXW58961.1"/>
    </source>
</evidence>
<dbReference type="PANTHER" id="PTHR43713:SF3">
    <property type="entry name" value="GLUTAMATE-1-SEMIALDEHYDE 2,1-AMINOMUTASE 1, CHLOROPLASTIC-RELATED"/>
    <property type="match status" value="1"/>
</dbReference>
<comment type="cofactor">
    <cofactor evidence="1">
        <name>pyridoxal 5'-phosphate</name>
        <dbReference type="ChEBI" id="CHEBI:597326"/>
    </cofactor>
</comment>
<dbReference type="InterPro" id="IPR015421">
    <property type="entry name" value="PyrdxlP-dep_Trfase_major"/>
</dbReference>
<reference evidence="4 5" key="1">
    <citation type="submission" date="2018-05" db="EMBL/GenBank/DDBJ databases">
        <title>Genomic Encyclopedia of Type Strains, Phase IV (KMG-IV): sequencing the most valuable type-strain genomes for metagenomic binning, comparative biology and taxonomic classification.</title>
        <authorList>
            <person name="Goeker M."/>
        </authorList>
    </citation>
    <scope>NUCLEOTIDE SEQUENCE [LARGE SCALE GENOMIC DNA]</scope>
    <source>
        <strain evidence="4 5">DSM 6462</strain>
    </source>
</reference>